<reference evidence="2 3" key="1">
    <citation type="submission" date="2019-05" db="EMBL/GenBank/DDBJ databases">
        <title>Arcobacter sp. nov., isolated from sea sediment.</title>
        <authorList>
            <person name="Kim W."/>
        </authorList>
    </citation>
    <scope>NUCLEOTIDE SEQUENCE [LARGE SCALE GENOMIC DNA]</scope>
    <source>
        <strain evidence="2 3">CAU 1517</strain>
    </source>
</reference>
<sequence length="527" mass="61675">MFAKESLYINAIKYKTQLKINYKKLSNNDIVETNSSTFVVKDDILGRDIATKINAQQEETENSFISTLLLQDETRLIKKNQPKPKDYVVSPLNDEYNIAVSKNTLFESKNFFEKCGIDYIFSAYHILNLHIEQNPCQNNLVILLFNNQAFCFILNSKGEIIFNKRVDVTAFEEIKQSEFYENEIMGQKLYDEVYALEIYELIKNTIEEFYSITKNVFIEKISILYNLKLISEEQIQQMSDDFMIELSYHPISVDEELFQLSKDSHGSKSFIKPRVKPKSSLKTFFISIVMIALILGVGYYFLPVKELYNQISKINIQENIKEQNVPTIKPINLPDHIEKNSYVETRVLKALELIPYDVVLNELSLERNYLKMDINLLNKDTYIKILQPELLKSYNISQIEFKEENKSPILEATLSAEGLKEKEKVILKDYKDIYIQNEFMPIIRVTEQIKILFPENAIVTFKSSFKSEVVTFNYLVNVVIQKPLEFFELINRLNNELYSINISYPINFIKTEAGIEVEFILQFHQPK</sequence>
<evidence type="ECO:0000313" key="2">
    <source>
        <dbReference type="EMBL" id="TLP38354.1"/>
    </source>
</evidence>
<dbReference type="EMBL" id="VANU01000003">
    <property type="protein sequence ID" value="TLP38354.1"/>
    <property type="molecule type" value="Genomic_DNA"/>
</dbReference>
<evidence type="ECO:0000313" key="3">
    <source>
        <dbReference type="Proteomes" id="UP000308901"/>
    </source>
</evidence>
<accession>A0A5R8Y1T6</accession>
<gene>
    <name evidence="2" type="ORF">FDK22_07720</name>
</gene>
<dbReference type="Proteomes" id="UP000308901">
    <property type="component" value="Unassembled WGS sequence"/>
</dbReference>
<dbReference type="AlphaFoldDB" id="A0A5R8Y1T6"/>
<comment type="caution">
    <text evidence="2">The sequence shown here is derived from an EMBL/GenBank/DDBJ whole genome shotgun (WGS) entry which is preliminary data.</text>
</comment>
<name>A0A5R8Y1T6_9BACT</name>
<keyword evidence="3" id="KW-1185">Reference proteome</keyword>
<organism evidence="2 3">
    <name type="scientific">Arcobacter arenosus</name>
    <dbReference type="NCBI Taxonomy" id="2576037"/>
    <lineage>
        <taxon>Bacteria</taxon>
        <taxon>Pseudomonadati</taxon>
        <taxon>Campylobacterota</taxon>
        <taxon>Epsilonproteobacteria</taxon>
        <taxon>Campylobacterales</taxon>
        <taxon>Arcobacteraceae</taxon>
        <taxon>Arcobacter</taxon>
    </lineage>
</organism>
<proteinExistence type="predicted"/>
<evidence type="ECO:0000256" key="1">
    <source>
        <dbReference type="SAM" id="Phobius"/>
    </source>
</evidence>
<dbReference type="RefSeq" id="WP_138152348.1">
    <property type="nucleotide sequence ID" value="NZ_VANU01000003.1"/>
</dbReference>
<keyword evidence="1" id="KW-0472">Membrane</keyword>
<keyword evidence="1" id="KW-1133">Transmembrane helix</keyword>
<feature type="transmembrane region" description="Helical" evidence="1">
    <location>
        <begin position="284"/>
        <end position="302"/>
    </location>
</feature>
<protein>
    <submittedName>
        <fullName evidence="2">Uncharacterized protein</fullName>
    </submittedName>
</protein>
<dbReference type="OrthoDB" id="5341800at2"/>
<keyword evidence="1" id="KW-0812">Transmembrane</keyword>